<dbReference type="InterPro" id="IPR006912">
    <property type="entry name" value="Harbinger_derived_prot"/>
</dbReference>
<feature type="region of interest" description="Disordered" evidence="1">
    <location>
        <begin position="40"/>
        <end position="67"/>
    </location>
</feature>
<proteinExistence type="predicted"/>
<dbReference type="Proteomes" id="UP000032141">
    <property type="component" value="Chromosome C5"/>
</dbReference>
<feature type="compositionally biased region" description="Polar residues" evidence="1">
    <location>
        <begin position="40"/>
        <end position="54"/>
    </location>
</feature>
<dbReference type="InterPro" id="IPR001005">
    <property type="entry name" value="SANT/Myb"/>
</dbReference>
<dbReference type="HOGENOM" id="CLU_012390_5_2_1"/>
<dbReference type="Pfam" id="PF04827">
    <property type="entry name" value="Plant_tran"/>
    <property type="match status" value="1"/>
</dbReference>
<sequence>MDGDGALSRWLSWNRKIKSNLICSVFVSLDGCIKRVEQGSSDKGVRSNTGTEGPQNGDEPPTERKERRTWTPIDDIVLISSWLNTSKGPVVGNEQRSMAFWKQIATYFSASPKLAGCEKREASHCKQRWHKLNDLVCKFCGAYEAATREKSSGMNENDVLKLAHEIFFSNHKKRLNLEHAWHELRNDQKWCELSTAKTESGSKRRKCGDGSHSANSHVNENDAAVDDDGTNRPPGVKAAKGRGKMPLAEGKDLSAFQTMWSIKKEDLAIKERLSKMKLLESLVAKQVPLTDYEEPLKKKLINELMSSVLVVFHVLVMFHFHVKKIEKVSRPVHVLMSWCDVKTVGALTDSYVTDIKTLVSCVSHVYVLLCTCTFETPTYPENFFRRRFRMNKTLFMHIVDRLSNEVHFFRQRKDGLGRLGLSALQNCTASIHVLAYGSAADTVDEYLRLGETTTRSCLENFVEGIIYLFGDEYLRRPTPADLQRLLDIGEHRGFPGMIGSIDCMHWEWKNCSTAWKGQYCRDSGKPTIVLEVVALYDLWIWYAFFGPPGILNDINVLDRSPVFDDIIKGSKAVLFAQRQEAVRKDVERASGVLQARFAIVKNPALFGDKVKIRKIMRACIILHNMIVEDKQDEYTQYDVSEFQQGEDNGSSHVDLTYSTDIPTNIVIIMGVGTRIRDRQMHQQLKDDLVEHVWRKFGRDEDNN</sequence>
<evidence type="ECO:0000313" key="3">
    <source>
        <dbReference type="EnsemblPlants" id="Bo5g132490.1"/>
    </source>
</evidence>
<protein>
    <recommendedName>
        <fullName evidence="2">Myb-like domain-containing protein</fullName>
    </recommendedName>
</protein>
<reference evidence="3 4" key="1">
    <citation type="journal article" date="2014" name="Genome Biol.">
        <title>Transcriptome and methylome profiling reveals relics of genome dominance in the mesopolyploid Brassica oleracea.</title>
        <authorList>
            <person name="Parkin I.A."/>
            <person name="Koh C."/>
            <person name="Tang H."/>
            <person name="Robinson S.J."/>
            <person name="Kagale S."/>
            <person name="Clarke W.E."/>
            <person name="Town C.D."/>
            <person name="Nixon J."/>
            <person name="Krishnakumar V."/>
            <person name="Bidwell S.L."/>
            <person name="Denoeud F."/>
            <person name="Belcram H."/>
            <person name="Links M.G."/>
            <person name="Just J."/>
            <person name="Clarke C."/>
            <person name="Bender T."/>
            <person name="Huebert T."/>
            <person name="Mason A.S."/>
            <person name="Pires J.C."/>
            <person name="Barker G."/>
            <person name="Moore J."/>
            <person name="Walley P.G."/>
            <person name="Manoli S."/>
            <person name="Batley J."/>
            <person name="Edwards D."/>
            <person name="Nelson M.N."/>
            <person name="Wang X."/>
            <person name="Paterson A.H."/>
            <person name="King G."/>
            <person name="Bancroft I."/>
            <person name="Chalhoub B."/>
            <person name="Sharpe A.G."/>
        </authorList>
    </citation>
    <scope>NUCLEOTIDE SEQUENCE</scope>
    <source>
        <strain evidence="3 4">cv. TO1000</strain>
    </source>
</reference>
<organism evidence="3 4">
    <name type="scientific">Brassica oleracea var. oleracea</name>
    <dbReference type="NCBI Taxonomy" id="109376"/>
    <lineage>
        <taxon>Eukaryota</taxon>
        <taxon>Viridiplantae</taxon>
        <taxon>Streptophyta</taxon>
        <taxon>Embryophyta</taxon>
        <taxon>Tracheophyta</taxon>
        <taxon>Spermatophyta</taxon>
        <taxon>Magnoliopsida</taxon>
        <taxon>eudicotyledons</taxon>
        <taxon>Gunneridae</taxon>
        <taxon>Pentapetalae</taxon>
        <taxon>rosids</taxon>
        <taxon>malvids</taxon>
        <taxon>Brassicales</taxon>
        <taxon>Brassicaceae</taxon>
        <taxon>Brassiceae</taxon>
        <taxon>Brassica</taxon>
    </lineage>
</organism>
<feature type="domain" description="Myb-like" evidence="2">
    <location>
        <begin position="62"/>
        <end position="133"/>
    </location>
</feature>
<accession>A0A0D3CKL1</accession>
<dbReference type="PANTHER" id="PTHR47150">
    <property type="entry name" value="OS12G0169200 PROTEIN"/>
    <property type="match status" value="1"/>
</dbReference>
<keyword evidence="4" id="KW-1185">Reference proteome</keyword>
<evidence type="ECO:0000313" key="4">
    <source>
        <dbReference type="Proteomes" id="UP000032141"/>
    </source>
</evidence>
<dbReference type="STRING" id="109376.A0A0D3CKL1"/>
<dbReference type="AlphaFoldDB" id="A0A0D3CKL1"/>
<reference evidence="3" key="2">
    <citation type="submission" date="2015-03" db="UniProtKB">
        <authorList>
            <consortium name="EnsemblPlants"/>
        </authorList>
    </citation>
    <scope>IDENTIFICATION</scope>
</reference>
<dbReference type="Gramene" id="Bo5g132490.1">
    <property type="protein sequence ID" value="Bo5g132490.1"/>
    <property type="gene ID" value="Bo5g132490"/>
</dbReference>
<evidence type="ECO:0000256" key="1">
    <source>
        <dbReference type="SAM" id="MobiDB-lite"/>
    </source>
</evidence>
<dbReference type="eggNOG" id="ENOG502QR5Z">
    <property type="taxonomic scope" value="Eukaryota"/>
</dbReference>
<dbReference type="EnsemblPlants" id="Bo5g132490.1">
    <property type="protein sequence ID" value="Bo5g132490.1"/>
    <property type="gene ID" value="Bo5g132490"/>
</dbReference>
<dbReference type="PANTHER" id="PTHR47150:SF5">
    <property type="entry name" value="OS07G0546750 PROTEIN"/>
    <property type="match status" value="1"/>
</dbReference>
<name>A0A0D3CKL1_BRAOL</name>
<dbReference type="PROSITE" id="PS50090">
    <property type="entry name" value="MYB_LIKE"/>
    <property type="match status" value="1"/>
</dbReference>
<feature type="region of interest" description="Disordered" evidence="1">
    <location>
        <begin position="201"/>
        <end position="244"/>
    </location>
</feature>
<evidence type="ECO:0000259" key="2">
    <source>
        <dbReference type="PROSITE" id="PS50090"/>
    </source>
</evidence>